<organism evidence="2 3">
    <name type="scientific">Noviluteimonas caseinilytica</name>
    <dbReference type="NCBI Taxonomy" id="2675101"/>
    <lineage>
        <taxon>Bacteria</taxon>
        <taxon>Pseudomonadati</taxon>
        <taxon>Pseudomonadota</taxon>
        <taxon>Gammaproteobacteria</taxon>
        <taxon>Lysobacterales</taxon>
        <taxon>Lysobacteraceae</taxon>
        <taxon>Noviluteimonas</taxon>
    </lineage>
</organism>
<name>A0ABM7Q6R8_9GAMM</name>
<reference evidence="2 3" key="1">
    <citation type="submission" date="2021-03" db="EMBL/GenBank/DDBJ databases">
        <title>Complete Genome Sequences of Two Lysobacter Strains Isolated from Sea Water (Lysobacter caseinilyticus) and Soil (Lysobacter helvus) in South Korea.</title>
        <authorList>
            <person name="Watanabe Y."/>
            <person name="Arakawa K."/>
        </authorList>
    </citation>
    <scope>NUCLEOTIDE SEQUENCE [LARGE SCALE GENOMIC DNA]</scope>
    <source>
        <strain evidence="2 3">KVB24</strain>
    </source>
</reference>
<dbReference type="EMBL" id="AP024545">
    <property type="protein sequence ID" value="BCT93031.1"/>
    <property type="molecule type" value="Genomic_DNA"/>
</dbReference>
<gene>
    <name evidence="2" type="ORF">LYSCAS_20550</name>
</gene>
<sequence>MTDDPSKRPERKPALHTVPAILTGAAALIASLTAVYVNVRGDRAPQPVVQQAQAVAPAAPAKTTEAQPAPAKAIDKFTLRVDRIAVEHDGSPGTTDWRFVVEADDEPLFAFAQPGLDDTGGMNVARPKEADGTLRLAGKPGARIVVKGWRGRMIFGGGGAPDVSGEGRLSASGTIGPIRVDAPHANPKALPQAGAFVFFLSADPAE</sequence>
<keyword evidence="3" id="KW-1185">Reference proteome</keyword>
<protein>
    <submittedName>
        <fullName evidence="2">Uncharacterized protein</fullName>
    </submittedName>
</protein>
<proteinExistence type="predicted"/>
<dbReference type="Proteomes" id="UP000681317">
    <property type="component" value="Chromosome"/>
</dbReference>
<accession>A0ABM7Q6R8</accession>
<keyword evidence="1" id="KW-1133">Transmembrane helix</keyword>
<feature type="transmembrane region" description="Helical" evidence="1">
    <location>
        <begin position="20"/>
        <end position="39"/>
    </location>
</feature>
<evidence type="ECO:0000256" key="1">
    <source>
        <dbReference type="SAM" id="Phobius"/>
    </source>
</evidence>
<dbReference type="RefSeq" id="WP_213433977.1">
    <property type="nucleotide sequence ID" value="NZ_AP024545.1"/>
</dbReference>
<evidence type="ECO:0000313" key="2">
    <source>
        <dbReference type="EMBL" id="BCT93031.1"/>
    </source>
</evidence>
<keyword evidence="1" id="KW-0472">Membrane</keyword>
<evidence type="ECO:0000313" key="3">
    <source>
        <dbReference type="Proteomes" id="UP000681317"/>
    </source>
</evidence>
<keyword evidence="1" id="KW-0812">Transmembrane</keyword>